<gene>
    <name evidence="1" type="ORF">HBH25_01570</name>
</gene>
<dbReference type="InterPro" id="IPR021123">
    <property type="entry name" value="T3SS_needle-like"/>
</dbReference>
<name>A0ABX0YBS7_9PSED</name>
<evidence type="ECO:0000313" key="2">
    <source>
        <dbReference type="Proteomes" id="UP000746535"/>
    </source>
</evidence>
<keyword evidence="2" id="KW-1185">Reference proteome</keyword>
<organism evidence="1 2">
    <name type="scientific">Pseudomonas quercus</name>
    <dbReference type="NCBI Taxonomy" id="2722792"/>
    <lineage>
        <taxon>Bacteria</taxon>
        <taxon>Pseudomonadati</taxon>
        <taxon>Pseudomonadota</taxon>
        <taxon>Gammaproteobacteria</taxon>
        <taxon>Pseudomonadales</taxon>
        <taxon>Pseudomonadaceae</taxon>
        <taxon>Pseudomonas</taxon>
    </lineage>
</organism>
<dbReference type="InterPro" id="IPR037203">
    <property type="entry name" value="T3SS_needle-like_sf"/>
</dbReference>
<comment type="caution">
    <text evidence="1">The sequence shown here is derived from an EMBL/GenBank/DDBJ whole genome shotgun (WGS) entry which is preliminary data.</text>
</comment>
<dbReference type="SUPFAM" id="SSF140129">
    <property type="entry name" value="MxiH-like"/>
    <property type="match status" value="1"/>
</dbReference>
<dbReference type="Pfam" id="PF09392">
    <property type="entry name" value="T3SS_needle_F"/>
    <property type="match status" value="1"/>
</dbReference>
<accession>A0ABX0YBS7</accession>
<sequence>MTSVANPVNFHDDFLGSQANAFEVGAAGLKSALDTALAELYKDPSDPGLLASYQAAFSSYTVFRNVATNTVKGFKEIDTAIIQAAR</sequence>
<dbReference type="Proteomes" id="UP000746535">
    <property type="component" value="Unassembled WGS sequence"/>
</dbReference>
<reference evidence="1 2" key="1">
    <citation type="submission" date="2020-03" db="EMBL/GenBank/DDBJ databases">
        <authorList>
            <person name="Wang L."/>
            <person name="He N."/>
            <person name="Li Y."/>
            <person name="Fang Y."/>
            <person name="Zhang F."/>
        </authorList>
    </citation>
    <scope>NUCLEOTIDE SEQUENCE [LARGE SCALE GENOMIC DNA]</scope>
    <source>
        <strain evidence="2">hsmgli-8</strain>
    </source>
</reference>
<evidence type="ECO:0000313" key="1">
    <source>
        <dbReference type="EMBL" id="NJO99557.1"/>
    </source>
</evidence>
<dbReference type="RefSeq" id="WP_168080819.1">
    <property type="nucleotide sequence ID" value="NZ_JAAVJI010000001.1"/>
</dbReference>
<dbReference type="EMBL" id="JAAVJI010000001">
    <property type="protein sequence ID" value="NJO99557.1"/>
    <property type="molecule type" value="Genomic_DNA"/>
</dbReference>
<proteinExistence type="predicted"/>
<dbReference type="Gene3D" id="1.20.58.90">
    <property type="match status" value="1"/>
</dbReference>
<protein>
    <submittedName>
        <fullName evidence="1">EscF/YscF/HrpA family type III secretion system needle major subunit</fullName>
    </submittedName>
</protein>